<dbReference type="InterPro" id="IPR048331">
    <property type="entry name" value="PcRGLX/YetA_3rd"/>
</dbReference>
<keyword evidence="3" id="KW-1185">Reference proteome</keyword>
<sequence length="87" mass="9467">MNHRATQARPFTAEKVTEYREGDGYPDATTRWKTVELEGPQVLEPGVEAAWVSTNATAQYGLAAIQNLALVGDKLPGWPRGHGSDDT</sequence>
<evidence type="ECO:0000259" key="1">
    <source>
        <dbReference type="Pfam" id="PF21346"/>
    </source>
</evidence>
<organism evidence="2 3">
    <name type="scientific">Streptomyces melanosporofaciens</name>
    <dbReference type="NCBI Taxonomy" id="67327"/>
    <lineage>
        <taxon>Bacteria</taxon>
        <taxon>Bacillati</taxon>
        <taxon>Actinomycetota</taxon>
        <taxon>Actinomycetes</taxon>
        <taxon>Kitasatosporales</taxon>
        <taxon>Streptomycetaceae</taxon>
        <taxon>Streptomyces</taxon>
        <taxon>Streptomyces violaceusniger group</taxon>
    </lineage>
</organism>
<dbReference type="Pfam" id="PF21346">
    <property type="entry name" value="PcRGLX_3rd"/>
    <property type="match status" value="1"/>
</dbReference>
<dbReference type="EMBL" id="FNST01000002">
    <property type="protein sequence ID" value="SEC91628.1"/>
    <property type="molecule type" value="Genomic_DNA"/>
</dbReference>
<protein>
    <recommendedName>
        <fullName evidence="1">PcRGLX/YetA-like C-terminal alpha/alpha toroid domain-containing protein</fullName>
    </recommendedName>
</protein>
<evidence type="ECO:0000313" key="3">
    <source>
        <dbReference type="Proteomes" id="UP000198609"/>
    </source>
</evidence>
<reference evidence="3" key="1">
    <citation type="submission" date="2016-10" db="EMBL/GenBank/DDBJ databases">
        <authorList>
            <person name="Varghese N."/>
            <person name="Submissions S."/>
        </authorList>
    </citation>
    <scope>NUCLEOTIDE SEQUENCE [LARGE SCALE GENOMIC DNA]</scope>
    <source>
        <strain evidence="3">DSM 40318</strain>
    </source>
</reference>
<name>A0A1H4WFW5_STRMJ</name>
<dbReference type="Proteomes" id="UP000198609">
    <property type="component" value="Unassembled WGS sequence"/>
</dbReference>
<proteinExistence type="predicted"/>
<accession>A0A1H4WFW5</accession>
<evidence type="ECO:0000313" key="2">
    <source>
        <dbReference type="EMBL" id="SEC91628.1"/>
    </source>
</evidence>
<dbReference type="AlphaFoldDB" id="A0A1H4WFW5"/>
<dbReference type="RefSeq" id="WP_093466113.1">
    <property type="nucleotide sequence ID" value="NZ_FNST01000002.1"/>
</dbReference>
<gene>
    <name evidence="2" type="ORF">SAMN04490356_6053</name>
</gene>
<feature type="domain" description="PcRGLX/YetA-like C-terminal alpha/alpha toroid" evidence="1">
    <location>
        <begin position="16"/>
        <end position="75"/>
    </location>
</feature>